<organism evidence="1 2">
    <name type="scientific">Acropora cervicornis</name>
    <name type="common">Staghorn coral</name>
    <dbReference type="NCBI Taxonomy" id="6130"/>
    <lineage>
        <taxon>Eukaryota</taxon>
        <taxon>Metazoa</taxon>
        <taxon>Cnidaria</taxon>
        <taxon>Anthozoa</taxon>
        <taxon>Hexacorallia</taxon>
        <taxon>Scleractinia</taxon>
        <taxon>Astrocoeniina</taxon>
        <taxon>Acroporidae</taxon>
        <taxon>Acropora</taxon>
    </lineage>
</organism>
<dbReference type="AlphaFoldDB" id="A0AAD9QSC1"/>
<evidence type="ECO:0000313" key="2">
    <source>
        <dbReference type="Proteomes" id="UP001249851"/>
    </source>
</evidence>
<name>A0AAD9QSC1_ACRCE</name>
<evidence type="ECO:0000313" key="1">
    <source>
        <dbReference type="EMBL" id="KAK2566230.1"/>
    </source>
</evidence>
<accession>A0AAD9QSC1</accession>
<keyword evidence="2" id="KW-1185">Reference proteome</keyword>
<sequence>MFLFVIMNLQFLTRLWKVLSDNGLSHKVLMSVLYSFIDSGDQEVELTISSIHCCFKKLWMLCYFGLVKFLLNPSTKDDYPKT</sequence>
<dbReference type="EMBL" id="JARQWQ010000017">
    <property type="protein sequence ID" value="KAK2566230.1"/>
    <property type="molecule type" value="Genomic_DNA"/>
</dbReference>
<dbReference type="Proteomes" id="UP001249851">
    <property type="component" value="Unassembled WGS sequence"/>
</dbReference>
<reference evidence="1" key="1">
    <citation type="journal article" date="2023" name="G3 (Bethesda)">
        <title>Whole genome assembly and annotation of the endangered Caribbean coral Acropora cervicornis.</title>
        <authorList>
            <person name="Selwyn J.D."/>
            <person name="Vollmer S.V."/>
        </authorList>
    </citation>
    <scope>NUCLEOTIDE SEQUENCE</scope>
    <source>
        <strain evidence="1">K2</strain>
    </source>
</reference>
<proteinExistence type="predicted"/>
<gene>
    <name evidence="1" type="ORF">P5673_009700</name>
</gene>
<reference evidence="1" key="2">
    <citation type="journal article" date="2023" name="Science">
        <title>Genomic signatures of disease resistance in endangered staghorn corals.</title>
        <authorList>
            <person name="Vollmer S.V."/>
            <person name="Selwyn J.D."/>
            <person name="Despard B.A."/>
            <person name="Roesel C.L."/>
        </authorList>
    </citation>
    <scope>NUCLEOTIDE SEQUENCE</scope>
    <source>
        <strain evidence="1">K2</strain>
    </source>
</reference>
<protein>
    <submittedName>
        <fullName evidence="1">Uncharacterized protein</fullName>
    </submittedName>
</protein>
<comment type="caution">
    <text evidence="1">The sequence shown here is derived from an EMBL/GenBank/DDBJ whole genome shotgun (WGS) entry which is preliminary data.</text>
</comment>